<comment type="caution">
    <text evidence="1">The sequence shown here is derived from an EMBL/GenBank/DDBJ whole genome shotgun (WGS) entry which is preliminary data.</text>
</comment>
<dbReference type="EMBL" id="JAYKXP010000206">
    <property type="protein sequence ID" value="KAK7019640.1"/>
    <property type="molecule type" value="Genomic_DNA"/>
</dbReference>
<protein>
    <submittedName>
        <fullName evidence="1">Uncharacterized protein</fullName>
    </submittedName>
</protein>
<sequence>MSTNTLPTALFQNLLSKLVTILELTQNPEGIATPQGKQAILQATNDFKASLMQAKELAGGLPGGDLLIEDQDDVIDMLMTLRDRKRCVGLFIGLEVGLTKCREQLVDFSNRATLVATASTDTTDMKMEIDSMASTPLHES</sequence>
<proteinExistence type="predicted"/>
<name>A0AAW0B513_9AGAR</name>
<dbReference type="Proteomes" id="UP001383192">
    <property type="component" value="Unassembled WGS sequence"/>
</dbReference>
<accession>A0AAW0B513</accession>
<evidence type="ECO:0000313" key="1">
    <source>
        <dbReference type="EMBL" id="KAK7019640.1"/>
    </source>
</evidence>
<gene>
    <name evidence="1" type="ORF">VNI00_018025</name>
</gene>
<keyword evidence="2" id="KW-1185">Reference proteome</keyword>
<dbReference type="AlphaFoldDB" id="A0AAW0B513"/>
<organism evidence="1 2">
    <name type="scientific">Paramarasmius palmivorus</name>
    <dbReference type="NCBI Taxonomy" id="297713"/>
    <lineage>
        <taxon>Eukaryota</taxon>
        <taxon>Fungi</taxon>
        <taxon>Dikarya</taxon>
        <taxon>Basidiomycota</taxon>
        <taxon>Agaricomycotina</taxon>
        <taxon>Agaricomycetes</taxon>
        <taxon>Agaricomycetidae</taxon>
        <taxon>Agaricales</taxon>
        <taxon>Marasmiineae</taxon>
        <taxon>Marasmiaceae</taxon>
        <taxon>Paramarasmius</taxon>
    </lineage>
</organism>
<evidence type="ECO:0000313" key="2">
    <source>
        <dbReference type="Proteomes" id="UP001383192"/>
    </source>
</evidence>
<reference evidence="1 2" key="1">
    <citation type="submission" date="2024-01" db="EMBL/GenBank/DDBJ databases">
        <title>A draft genome for a cacao thread blight-causing isolate of Paramarasmius palmivorus.</title>
        <authorList>
            <person name="Baruah I.K."/>
            <person name="Bukari Y."/>
            <person name="Amoako-Attah I."/>
            <person name="Meinhardt L.W."/>
            <person name="Bailey B.A."/>
            <person name="Cohen S.P."/>
        </authorList>
    </citation>
    <scope>NUCLEOTIDE SEQUENCE [LARGE SCALE GENOMIC DNA]</scope>
    <source>
        <strain evidence="1 2">GH-12</strain>
    </source>
</reference>